<feature type="transmembrane region" description="Helical" evidence="2">
    <location>
        <begin position="85"/>
        <end position="107"/>
    </location>
</feature>
<feature type="transmembrane region" description="Helical" evidence="2">
    <location>
        <begin position="238"/>
        <end position="260"/>
    </location>
</feature>
<evidence type="ECO:0000256" key="1">
    <source>
        <dbReference type="ARBA" id="ARBA00007362"/>
    </source>
</evidence>
<reference evidence="4 5" key="1">
    <citation type="submission" date="2012-04" db="EMBL/GenBank/DDBJ databases">
        <title>The Genome Sequence of Bacillus cereus VD154.</title>
        <authorList>
            <consortium name="The Broad Institute Genome Sequencing Platform"/>
            <consortium name="The Broad Institute Genome Sequencing Center for Infectious Disease"/>
            <person name="Feldgarden M."/>
            <person name="Van der Auwera G.A."/>
            <person name="Mahillon J."/>
            <person name="Duprez V."/>
            <person name="Timmery S."/>
            <person name="Mattelet C."/>
            <person name="Dierick K."/>
            <person name="Sun M."/>
            <person name="Yu Z."/>
            <person name="Zhu L."/>
            <person name="Hu X."/>
            <person name="Shank E.B."/>
            <person name="Swiecicka I."/>
            <person name="Hansen B.M."/>
            <person name="Andrup L."/>
            <person name="Young S.K."/>
            <person name="Zeng Q."/>
            <person name="Gargeya S."/>
            <person name="Fitzgerald M."/>
            <person name="Haas B."/>
            <person name="Abouelleil A."/>
            <person name="Alvarado L."/>
            <person name="Arachchi H.M."/>
            <person name="Berlin A."/>
            <person name="Chapman S.B."/>
            <person name="Goldberg J."/>
            <person name="Griggs A."/>
            <person name="Gujja S."/>
            <person name="Hansen M."/>
            <person name="Howarth C."/>
            <person name="Imamovic A."/>
            <person name="Larimer J."/>
            <person name="McCowen C."/>
            <person name="Montmayeur A."/>
            <person name="Murphy C."/>
            <person name="Neiman D."/>
            <person name="Pearson M."/>
            <person name="Priest M."/>
            <person name="Roberts A."/>
            <person name="Saif S."/>
            <person name="Shea T."/>
            <person name="Sisk P."/>
            <person name="Sykes S."/>
            <person name="Wortman J."/>
            <person name="Nusbaum C."/>
            <person name="Birren B."/>
        </authorList>
    </citation>
    <scope>NUCLEOTIDE SEQUENCE [LARGE SCALE GENOMIC DNA]</scope>
    <source>
        <strain evidence="4 5">VD154</strain>
    </source>
</reference>
<sequence length="305" mass="34178">MSSINQVFYAKWVQDIDPFVYSFLSFSITLLFFLSLTVLKSIKVKKSNIKLNNKRAGMNSIVVLNIITAIIFICFYYANKYIEPAIVSAIEIGIGPIIALVLSLIIQKINILKFDIYVCLGILIGTLILVWASLSGKSGIASDASFTYKGLLATFTAGIGMVLATIYSKKLSQAGWSTYEILAHRFYMLVPVTIVFVLNKKASYILDVFQSNWNWIIVFTFLGLIIPLYLIQVGIKYCNPLFVSVTLTLGPVFTFVFQLLDPRVKWSWISLSGIGCLCVFVIIKMFIQNVGLNKEKTKGEKLKHA</sequence>
<proteinExistence type="inferred from homology"/>
<organism evidence="4 5">
    <name type="scientific">Bacillus cereus VD154</name>
    <dbReference type="NCBI Taxonomy" id="1053238"/>
    <lineage>
        <taxon>Bacteria</taxon>
        <taxon>Bacillati</taxon>
        <taxon>Bacillota</taxon>
        <taxon>Bacilli</taxon>
        <taxon>Bacillales</taxon>
        <taxon>Bacillaceae</taxon>
        <taxon>Bacillus</taxon>
        <taxon>Bacillus cereus group</taxon>
    </lineage>
</organism>
<evidence type="ECO:0000259" key="3">
    <source>
        <dbReference type="Pfam" id="PF00892"/>
    </source>
</evidence>
<keyword evidence="2" id="KW-0812">Transmembrane</keyword>
<accession>A0A9W5KWS6</accession>
<keyword evidence="2" id="KW-0472">Membrane</keyword>
<feature type="domain" description="EamA" evidence="3">
    <location>
        <begin position="149"/>
        <end position="282"/>
    </location>
</feature>
<dbReference type="EMBL" id="AHFG01000031">
    <property type="protein sequence ID" value="EJR71545.1"/>
    <property type="molecule type" value="Genomic_DNA"/>
</dbReference>
<feature type="domain" description="EamA" evidence="3">
    <location>
        <begin position="3"/>
        <end position="130"/>
    </location>
</feature>
<feature type="transmembrane region" description="Helical" evidence="2">
    <location>
        <begin position="114"/>
        <end position="134"/>
    </location>
</feature>
<comment type="caution">
    <text evidence="4">The sequence shown here is derived from an EMBL/GenBank/DDBJ whole genome shotgun (WGS) entry which is preliminary data.</text>
</comment>
<keyword evidence="2" id="KW-1133">Transmembrane helix</keyword>
<evidence type="ECO:0000313" key="4">
    <source>
        <dbReference type="EMBL" id="EJR71545.1"/>
    </source>
</evidence>
<evidence type="ECO:0000313" key="5">
    <source>
        <dbReference type="Proteomes" id="UP000006967"/>
    </source>
</evidence>
<feature type="transmembrane region" description="Helical" evidence="2">
    <location>
        <begin position="60"/>
        <end position="79"/>
    </location>
</feature>
<gene>
    <name evidence="4" type="ORF">IK5_03011</name>
</gene>
<evidence type="ECO:0000256" key="2">
    <source>
        <dbReference type="SAM" id="Phobius"/>
    </source>
</evidence>
<feature type="transmembrane region" description="Helical" evidence="2">
    <location>
        <begin position="20"/>
        <end position="39"/>
    </location>
</feature>
<dbReference type="Proteomes" id="UP000006967">
    <property type="component" value="Unassembled WGS sequence"/>
</dbReference>
<dbReference type="InterPro" id="IPR000620">
    <property type="entry name" value="EamA_dom"/>
</dbReference>
<dbReference type="AlphaFoldDB" id="A0A9W5KWS6"/>
<dbReference type="GO" id="GO:0016020">
    <property type="term" value="C:membrane"/>
    <property type="evidence" value="ECO:0007669"/>
    <property type="project" value="InterPro"/>
</dbReference>
<comment type="similarity">
    <text evidence="1">Belongs to the EamA transporter family.</text>
</comment>
<feature type="transmembrane region" description="Helical" evidence="2">
    <location>
        <begin position="179"/>
        <end position="198"/>
    </location>
</feature>
<protein>
    <recommendedName>
        <fullName evidence="3">EamA domain-containing protein</fullName>
    </recommendedName>
</protein>
<name>A0A9W5KWS6_BACCE</name>
<feature type="transmembrane region" description="Helical" evidence="2">
    <location>
        <begin position="266"/>
        <end position="287"/>
    </location>
</feature>
<feature type="transmembrane region" description="Helical" evidence="2">
    <location>
        <begin position="146"/>
        <end position="167"/>
    </location>
</feature>
<feature type="transmembrane region" description="Helical" evidence="2">
    <location>
        <begin position="213"/>
        <end position="231"/>
    </location>
</feature>
<dbReference type="Pfam" id="PF00892">
    <property type="entry name" value="EamA"/>
    <property type="match status" value="2"/>
</dbReference>